<dbReference type="KEGG" id="cam:101513623"/>
<keyword evidence="4" id="KW-1185">Reference proteome</keyword>
<evidence type="ECO:0000313" key="5">
    <source>
        <dbReference type="RefSeq" id="XP_004485752.1"/>
    </source>
</evidence>
<sequence>MAVRLSVSGHEVSDLCLGKPPLRSISITDTIADALNAIKKFGDSYISVWNCHHSINKKPQTLINNTKGDFNCKCIGRVCMVDIICFLCKTENLSSPSVALCSPVSVLLSDNNNSSLVRHIQPNASLVEAIDAMHEGVQNLVIAIPNEKRWKMREREFLESDGILHNDKLLYCWLTQEDVMRYLLNSIGVFSPMPAISIDTLGIIDSTENMFVLYYDDPASSALEILTTSIVHHSSVAVVDMQGKLVEEISPFMLNSCDEGIVPAMSTFSVGDLLAYIDCGGPADQDLVQLGKEETTLPSWPSFSSTSSEEDIWPSGKNGKFGGFSSKVVRRSEAIVCYPWSSLVAVMIQALAHRVSYVWVVQEDGTLVGIVTFQGMFKIFREHFKSMS</sequence>
<dbReference type="GO" id="GO:0005634">
    <property type="term" value="C:nucleus"/>
    <property type="evidence" value="ECO:0007669"/>
    <property type="project" value="TreeGrafter"/>
</dbReference>
<dbReference type="RefSeq" id="XP_004485752.1">
    <property type="nucleotide sequence ID" value="XM_004485695.3"/>
</dbReference>
<dbReference type="eggNOG" id="ENOG502QQK4">
    <property type="taxonomic scope" value="Eukaryota"/>
</dbReference>
<dbReference type="OrthoDB" id="681454at2759"/>
<dbReference type="InterPro" id="IPR046342">
    <property type="entry name" value="CBS_dom_sf"/>
</dbReference>
<reference evidence="5" key="2">
    <citation type="submission" date="2025-08" db="UniProtKB">
        <authorList>
            <consortium name="RefSeq"/>
        </authorList>
    </citation>
    <scope>IDENTIFICATION</scope>
    <source>
        <tissue evidence="5">Etiolated seedlings</tissue>
    </source>
</reference>
<evidence type="ECO:0000256" key="1">
    <source>
        <dbReference type="ARBA" id="ARBA00022737"/>
    </source>
</evidence>
<proteinExistence type="predicted"/>
<dbReference type="STRING" id="3827.A0A1S2X9Q0"/>
<dbReference type="Pfam" id="PF00571">
    <property type="entry name" value="CBS"/>
    <property type="match status" value="1"/>
</dbReference>
<keyword evidence="1" id="KW-0677">Repeat</keyword>
<feature type="domain" description="CBS" evidence="3">
    <location>
        <begin position="349"/>
        <end position="374"/>
    </location>
</feature>
<dbReference type="GeneID" id="101513623"/>
<dbReference type="GO" id="GO:0005737">
    <property type="term" value="C:cytoplasm"/>
    <property type="evidence" value="ECO:0007669"/>
    <property type="project" value="TreeGrafter"/>
</dbReference>
<accession>A0A1S2X9Q0</accession>
<dbReference type="AlphaFoldDB" id="A0A1S2X9Q0"/>
<dbReference type="Proteomes" id="UP000087171">
    <property type="component" value="Chromosome Ca1"/>
</dbReference>
<reference evidence="4" key="1">
    <citation type="journal article" date="2013" name="Nat. Biotechnol.">
        <title>Draft genome sequence of chickpea (Cicer arietinum) provides a resource for trait improvement.</title>
        <authorList>
            <person name="Varshney R.K."/>
            <person name="Song C."/>
            <person name="Saxena R.K."/>
            <person name="Azam S."/>
            <person name="Yu S."/>
            <person name="Sharpe A.G."/>
            <person name="Cannon S."/>
            <person name="Baek J."/>
            <person name="Rosen B.D."/>
            <person name="Tar'an B."/>
            <person name="Millan T."/>
            <person name="Zhang X."/>
            <person name="Ramsay L.D."/>
            <person name="Iwata A."/>
            <person name="Wang Y."/>
            <person name="Nelson W."/>
            <person name="Farmer A.D."/>
            <person name="Gaur P.M."/>
            <person name="Soderlund C."/>
            <person name="Penmetsa R.V."/>
            <person name="Xu C."/>
            <person name="Bharti A.K."/>
            <person name="He W."/>
            <person name="Winter P."/>
            <person name="Zhao S."/>
            <person name="Hane J.K."/>
            <person name="Carrasquilla-Garcia N."/>
            <person name="Condie J.A."/>
            <person name="Upadhyaya H.D."/>
            <person name="Luo M.C."/>
            <person name="Thudi M."/>
            <person name="Gowda C.L."/>
            <person name="Singh N.P."/>
            <person name="Lichtenzveig J."/>
            <person name="Gali K.K."/>
            <person name="Rubio J."/>
            <person name="Nadarajan N."/>
            <person name="Dolezel J."/>
            <person name="Bansal K.C."/>
            <person name="Xu X."/>
            <person name="Edwards D."/>
            <person name="Zhang G."/>
            <person name="Kahl G."/>
            <person name="Gil J."/>
            <person name="Singh K.B."/>
            <person name="Datta S.K."/>
            <person name="Jackson S.A."/>
            <person name="Wang J."/>
            <person name="Cook D.R."/>
        </authorList>
    </citation>
    <scope>NUCLEOTIDE SEQUENCE [LARGE SCALE GENOMIC DNA]</scope>
    <source>
        <strain evidence="4">cv. CDC Frontier</strain>
    </source>
</reference>
<keyword evidence="2" id="KW-0129">CBS domain</keyword>
<gene>
    <name evidence="5" type="primary">LOC101513623</name>
</gene>
<evidence type="ECO:0000256" key="2">
    <source>
        <dbReference type="ARBA" id="ARBA00023122"/>
    </source>
</evidence>
<dbReference type="InterPro" id="IPR050511">
    <property type="entry name" value="AMPK_gamma/SDS23_families"/>
</dbReference>
<dbReference type="InterPro" id="IPR000644">
    <property type="entry name" value="CBS_dom"/>
</dbReference>
<organism evidence="4 5">
    <name type="scientific">Cicer arietinum</name>
    <name type="common">Chickpea</name>
    <name type="synonym">Garbanzo</name>
    <dbReference type="NCBI Taxonomy" id="3827"/>
    <lineage>
        <taxon>Eukaryota</taxon>
        <taxon>Viridiplantae</taxon>
        <taxon>Streptophyta</taxon>
        <taxon>Embryophyta</taxon>
        <taxon>Tracheophyta</taxon>
        <taxon>Spermatophyta</taxon>
        <taxon>Magnoliopsida</taxon>
        <taxon>eudicotyledons</taxon>
        <taxon>Gunneridae</taxon>
        <taxon>Pentapetalae</taxon>
        <taxon>rosids</taxon>
        <taxon>fabids</taxon>
        <taxon>Fabales</taxon>
        <taxon>Fabaceae</taxon>
        <taxon>Papilionoideae</taxon>
        <taxon>50 kb inversion clade</taxon>
        <taxon>NPAAA clade</taxon>
        <taxon>Hologalegina</taxon>
        <taxon>IRL clade</taxon>
        <taxon>Cicereae</taxon>
        <taxon>Cicer</taxon>
    </lineage>
</organism>
<dbReference type="PaxDb" id="3827-XP_004485752.1"/>
<name>A0A1S2X9Q0_CICAR</name>
<evidence type="ECO:0000259" key="3">
    <source>
        <dbReference type="Pfam" id="PF00571"/>
    </source>
</evidence>
<dbReference type="PANTHER" id="PTHR13780">
    <property type="entry name" value="AMP-ACTIVATED PROTEIN KINASE, GAMMA REGULATORY SUBUNIT"/>
    <property type="match status" value="1"/>
</dbReference>
<dbReference type="SUPFAM" id="SSF54631">
    <property type="entry name" value="CBS-domain pair"/>
    <property type="match status" value="2"/>
</dbReference>
<protein>
    <submittedName>
        <fullName evidence="5">CBS domain-containing protein CBSX5-like isoform X1</fullName>
    </submittedName>
</protein>
<evidence type="ECO:0000313" key="4">
    <source>
        <dbReference type="Proteomes" id="UP000087171"/>
    </source>
</evidence>
<dbReference type="PANTHER" id="PTHR13780:SF39">
    <property type="entry name" value="CBS DOMAIN-CONTAINING PROTEIN CBSX5-LIKE"/>
    <property type="match status" value="1"/>
</dbReference>